<accession>A0A7C4JIP8</accession>
<protein>
    <submittedName>
        <fullName evidence="2">Uncharacterized protein</fullName>
    </submittedName>
</protein>
<dbReference type="AlphaFoldDB" id="A0A7C4JIP8"/>
<evidence type="ECO:0000313" key="1">
    <source>
        <dbReference type="EMBL" id="HGQ35268.1"/>
    </source>
</evidence>
<dbReference type="EMBL" id="DTCK01000008">
    <property type="protein sequence ID" value="HGQ35268.1"/>
    <property type="molecule type" value="Genomic_DNA"/>
</dbReference>
<sequence length="264" mass="30406">MLTDVIKALFYSCSSYPKVAVPHRLSPSDDFEACVLSSITSAIGIYNDVLRIVIEFKRGERDIRKLEVGKNIGKSLLLCLQELKHKMSVEICIVAPILIYIDTIQSEIERDFHKAFRRLFNALQVQDVEDSREFIKVARNIGGSLHLLIDKSNISEHRILVEELHLYDIFEELSNHDPTFECISNAQKILDVIRLAEKLYNEFKDFNTTLSRLFLELIKNKVEITSNKLLDILKIDVNYRRKGVNLSYLLPCLGYAALYLVKLT</sequence>
<name>A0A7C4JIP8_9CREN</name>
<organism evidence="2">
    <name type="scientific">Ignisphaera aggregans</name>
    <dbReference type="NCBI Taxonomy" id="334771"/>
    <lineage>
        <taxon>Archaea</taxon>
        <taxon>Thermoproteota</taxon>
        <taxon>Thermoprotei</taxon>
        <taxon>Desulfurococcales</taxon>
        <taxon>Desulfurococcaceae</taxon>
        <taxon>Ignisphaera</taxon>
    </lineage>
</organism>
<gene>
    <name evidence="2" type="ORF">ENU08_01660</name>
    <name evidence="1" type="ORF">ENU41_01135</name>
</gene>
<evidence type="ECO:0000313" key="2">
    <source>
        <dbReference type="EMBL" id="HGQ63934.1"/>
    </source>
</evidence>
<reference evidence="2" key="1">
    <citation type="journal article" date="2020" name="mSystems">
        <title>Genome- and Community-Level Interaction Insights into Carbon Utilization and Element Cycling Functions of Hydrothermarchaeota in Hydrothermal Sediment.</title>
        <authorList>
            <person name="Zhou Z."/>
            <person name="Liu Y."/>
            <person name="Xu W."/>
            <person name="Pan J."/>
            <person name="Luo Z.H."/>
            <person name="Li M."/>
        </authorList>
    </citation>
    <scope>NUCLEOTIDE SEQUENCE [LARGE SCALE GENOMIC DNA]</scope>
    <source>
        <strain evidence="2">SpSt-637</strain>
        <strain evidence="1">SpSt-667</strain>
    </source>
</reference>
<proteinExistence type="predicted"/>
<comment type="caution">
    <text evidence="2">The sequence shown here is derived from an EMBL/GenBank/DDBJ whole genome shotgun (WGS) entry which is preliminary data.</text>
</comment>
<dbReference type="EMBL" id="DTBD01000010">
    <property type="protein sequence ID" value="HGQ63934.1"/>
    <property type="molecule type" value="Genomic_DNA"/>
</dbReference>